<name>A0A9X3BGL3_9BACT</name>
<reference evidence="1" key="1">
    <citation type="submission" date="2022-09" db="EMBL/GenBank/DDBJ databases">
        <authorList>
            <person name="Yuan C."/>
            <person name="Ke Z."/>
        </authorList>
    </citation>
    <scope>NUCLEOTIDE SEQUENCE</scope>
    <source>
        <strain evidence="1">LB-8</strain>
    </source>
</reference>
<gene>
    <name evidence="1" type="ORF">OCK74_18610</name>
</gene>
<dbReference type="InterPro" id="IPR027417">
    <property type="entry name" value="P-loop_NTPase"/>
</dbReference>
<dbReference type="PANTHER" id="PTHR30267">
    <property type="entry name" value="PROTEIN KINASE PRKA"/>
    <property type="match status" value="1"/>
</dbReference>
<evidence type="ECO:0000313" key="1">
    <source>
        <dbReference type="EMBL" id="MCU7551139.1"/>
    </source>
</evidence>
<evidence type="ECO:0000313" key="2">
    <source>
        <dbReference type="Proteomes" id="UP001155483"/>
    </source>
</evidence>
<proteinExistence type="predicted"/>
<keyword evidence="2" id="KW-1185">Reference proteome</keyword>
<dbReference type="Proteomes" id="UP001155483">
    <property type="component" value="Unassembled WGS sequence"/>
</dbReference>
<sequence>MMDIKRINTIRELKEAGYKPKSIKEELRQNLIQKLQAKDVTFPKIIGYDDSVIPDVERALLSKHNILFLGLRGQAKTRMARQMVDLLDEYIPVITGSEINDDPLHPISKYAKDLILEKGEDTPIEWIHRSSRYGEKLATPDVSVADLIGDVDPIKAANLRLSFADERVIHYGIIPKSNRSIFVINELPDLQARIQVALFNILEEGDVQIRGFKLRLPLDILFVFTANPEDYTNRGSIVTPLKDRIESQILTHYPKSLEHALEITEQEAEVQPEQKEKIAVSDLLKRLIEQVAFEARSSEFVDKKSGVSARLTISAYENAFSSAERRLIINNESSTQIWVSDLVGIIPAITGKIELVYEGEQEGPYQVAMNLLDKAIRSQFIQYFPNPELLKKRARQKGESSPGDENPYKSVISWFDKGHHLNIFFGTKDREKINQLYQVDGLHALVKKVFPHANEREAALLMEFVLHGLASYSLISKKILETSVEFKDLMGSMLNIQTSSSFDEDEEDDYR</sequence>
<organism evidence="1 2">
    <name type="scientific">Paraflavisolibacter caeni</name>
    <dbReference type="NCBI Taxonomy" id="2982496"/>
    <lineage>
        <taxon>Bacteria</taxon>
        <taxon>Pseudomonadati</taxon>
        <taxon>Bacteroidota</taxon>
        <taxon>Chitinophagia</taxon>
        <taxon>Chitinophagales</taxon>
        <taxon>Chitinophagaceae</taxon>
        <taxon>Paraflavisolibacter</taxon>
    </lineage>
</organism>
<dbReference type="RefSeq" id="WP_279298578.1">
    <property type="nucleotide sequence ID" value="NZ_JAOTIF010000018.1"/>
</dbReference>
<reference evidence="1" key="2">
    <citation type="submission" date="2023-04" db="EMBL/GenBank/DDBJ databases">
        <title>Paracnuella aquatica gen. nov., sp. nov., a member of the family Chitinophagaceae isolated from a hot spring.</title>
        <authorList>
            <person name="Wang C."/>
        </authorList>
    </citation>
    <scope>NUCLEOTIDE SEQUENCE</scope>
    <source>
        <strain evidence="1">LB-8</strain>
    </source>
</reference>
<protein>
    <submittedName>
        <fullName evidence="1">Magnesium chelatase</fullName>
    </submittedName>
</protein>
<dbReference type="SUPFAM" id="SSF52540">
    <property type="entry name" value="P-loop containing nucleoside triphosphate hydrolases"/>
    <property type="match status" value="1"/>
</dbReference>
<dbReference type="Gene3D" id="3.40.50.300">
    <property type="entry name" value="P-loop containing nucleotide triphosphate hydrolases"/>
    <property type="match status" value="1"/>
</dbReference>
<dbReference type="GO" id="GO:0004672">
    <property type="term" value="F:protein kinase activity"/>
    <property type="evidence" value="ECO:0007669"/>
    <property type="project" value="TreeGrafter"/>
</dbReference>
<dbReference type="AlphaFoldDB" id="A0A9X3BGL3"/>
<dbReference type="PANTHER" id="PTHR30267:SF2">
    <property type="entry name" value="PROTEIN PRKA"/>
    <property type="match status" value="1"/>
</dbReference>
<comment type="caution">
    <text evidence="1">The sequence shown here is derived from an EMBL/GenBank/DDBJ whole genome shotgun (WGS) entry which is preliminary data.</text>
</comment>
<dbReference type="EMBL" id="JAOTIF010000018">
    <property type="protein sequence ID" value="MCU7551139.1"/>
    <property type="molecule type" value="Genomic_DNA"/>
</dbReference>
<accession>A0A9X3BGL3</accession>